<accession>A0A9P1CV99</accession>
<evidence type="ECO:0000256" key="1">
    <source>
        <dbReference type="SAM" id="MobiDB-lite"/>
    </source>
</evidence>
<sequence>MAWYPPMAAGSSESEGVGPIFAHPCAPCPLPWTSPWMPWAAPCPGILGIEPMLNFEAYLEQMAPNVAPMEGGLALPGPGMAPGLAQTVPPAMPPALGVDLSKAMAAAQTATNACGSGCIPVAARQVASGLWCVLVSENAPNAPNAATPERMAQALQVESISVASVEPPAFTLPTMNLSLAEHLQPIPEAESPPRTPPPRATATGNEAFPTPSPVSYRAAAAPHPHPHPLGVEKMQQSVSGLAVADHMATDVVKDQTIDVMRPAMWPEAVAVDRTWETWNEKKPPRQSRDKISNGNWSGWSWEEPPVASLPAETPPSLPQETATAEKWEAPRRKNRKSREMSRWERWMVQEEFSASEDGSQNWDQEASWLQDESEGGLLSKTVWYLIEEVLIQRPHLEAGKRVTVPFPSWVNSLPRFSGYHWERGPKCDEKRSLVNRALRTMSKKLPGCCWTVDMQAEEMQVHLADVARFSRFCDGM</sequence>
<proteinExistence type="predicted"/>
<dbReference type="EMBL" id="CAMXCT030002420">
    <property type="protein sequence ID" value="CAL4785353.1"/>
    <property type="molecule type" value="Genomic_DNA"/>
</dbReference>
<comment type="caution">
    <text evidence="2">The sequence shown here is derived from an EMBL/GenBank/DDBJ whole genome shotgun (WGS) entry which is preliminary data.</text>
</comment>
<feature type="compositionally biased region" description="Basic and acidic residues" evidence="1">
    <location>
        <begin position="323"/>
        <end position="334"/>
    </location>
</feature>
<organism evidence="2">
    <name type="scientific">Cladocopium goreaui</name>
    <dbReference type="NCBI Taxonomy" id="2562237"/>
    <lineage>
        <taxon>Eukaryota</taxon>
        <taxon>Sar</taxon>
        <taxon>Alveolata</taxon>
        <taxon>Dinophyceae</taxon>
        <taxon>Suessiales</taxon>
        <taxon>Symbiodiniaceae</taxon>
        <taxon>Cladocopium</taxon>
    </lineage>
</organism>
<feature type="region of interest" description="Disordered" evidence="1">
    <location>
        <begin position="187"/>
        <end position="231"/>
    </location>
</feature>
<protein>
    <submittedName>
        <fullName evidence="2">Uncharacterized protein</fullName>
    </submittedName>
</protein>
<evidence type="ECO:0000313" key="2">
    <source>
        <dbReference type="EMBL" id="CAI3998041.1"/>
    </source>
</evidence>
<dbReference type="EMBL" id="CAMXCT020002420">
    <property type="protein sequence ID" value="CAL1151416.1"/>
    <property type="molecule type" value="Genomic_DNA"/>
</dbReference>
<dbReference type="EMBL" id="CAMXCT010002420">
    <property type="protein sequence ID" value="CAI3998041.1"/>
    <property type="molecule type" value="Genomic_DNA"/>
</dbReference>
<dbReference type="OrthoDB" id="449322at2759"/>
<gene>
    <name evidence="2" type="ORF">C1SCF055_LOCUS24374</name>
</gene>
<reference evidence="2" key="1">
    <citation type="submission" date="2022-10" db="EMBL/GenBank/DDBJ databases">
        <authorList>
            <person name="Chen Y."/>
            <person name="Dougan E. K."/>
            <person name="Chan C."/>
            <person name="Rhodes N."/>
            <person name="Thang M."/>
        </authorList>
    </citation>
    <scope>NUCLEOTIDE SEQUENCE</scope>
</reference>
<keyword evidence="4" id="KW-1185">Reference proteome</keyword>
<name>A0A9P1CV99_9DINO</name>
<dbReference type="AlphaFoldDB" id="A0A9P1CV99"/>
<feature type="region of interest" description="Disordered" evidence="1">
    <location>
        <begin position="279"/>
        <end position="334"/>
    </location>
</feature>
<dbReference type="Proteomes" id="UP001152797">
    <property type="component" value="Unassembled WGS sequence"/>
</dbReference>
<evidence type="ECO:0000313" key="4">
    <source>
        <dbReference type="Proteomes" id="UP001152797"/>
    </source>
</evidence>
<evidence type="ECO:0000313" key="3">
    <source>
        <dbReference type="EMBL" id="CAL4785353.1"/>
    </source>
</evidence>
<feature type="compositionally biased region" description="Basic and acidic residues" evidence="1">
    <location>
        <begin position="279"/>
        <end position="291"/>
    </location>
</feature>
<reference evidence="3 4" key="2">
    <citation type="submission" date="2024-05" db="EMBL/GenBank/DDBJ databases">
        <authorList>
            <person name="Chen Y."/>
            <person name="Shah S."/>
            <person name="Dougan E. K."/>
            <person name="Thang M."/>
            <person name="Chan C."/>
        </authorList>
    </citation>
    <scope>NUCLEOTIDE SEQUENCE [LARGE SCALE GENOMIC DNA]</scope>
</reference>